<proteinExistence type="predicted"/>
<organism evidence="1 2">
    <name type="scientific">Salinimonas iocasae</name>
    <dbReference type="NCBI Taxonomy" id="2572577"/>
    <lineage>
        <taxon>Bacteria</taxon>
        <taxon>Pseudomonadati</taxon>
        <taxon>Pseudomonadota</taxon>
        <taxon>Gammaproteobacteria</taxon>
        <taxon>Alteromonadales</taxon>
        <taxon>Alteromonadaceae</taxon>
        <taxon>Alteromonas/Salinimonas group</taxon>
        <taxon>Salinimonas</taxon>
    </lineage>
</organism>
<sequence length="107" mass="11411">MLEVHVFSDSFKVMAILLNEQKINWGLKICNTGEKAVSSGVIEVAVTAQGTTSVAAVLKRFVTGCDAPSMMLTTKSGKPKSVSQFSETELKAILSSVDWLAAIQTCS</sequence>
<accession>A0A5B7YI30</accession>
<evidence type="ECO:0000313" key="1">
    <source>
        <dbReference type="EMBL" id="QCZ95482.1"/>
    </source>
</evidence>
<keyword evidence="2" id="KW-1185">Reference proteome</keyword>
<geneLocation type="plasmid" evidence="1 2">
    <name>plas12</name>
</geneLocation>
<dbReference type="KEGG" id="salk:FBQ74_18315"/>
<name>A0A5B7YI30_9ALTE</name>
<dbReference type="EMBL" id="CP039853">
    <property type="protein sequence ID" value="QCZ95482.1"/>
    <property type="molecule type" value="Genomic_DNA"/>
</dbReference>
<dbReference type="RefSeq" id="WP_139758171.1">
    <property type="nucleotide sequence ID" value="NZ_CP039853.1"/>
</dbReference>
<reference evidence="1 2" key="1">
    <citation type="submission" date="2019-04" db="EMBL/GenBank/DDBJ databases">
        <title>Salinimonas iocasae sp. nov., a halophilic bacterium isolated from the outer tube casing of tubeworms in Okinawa Trough.</title>
        <authorList>
            <person name="Zhang H."/>
            <person name="Wang H."/>
            <person name="Li C."/>
        </authorList>
    </citation>
    <scope>NUCLEOTIDE SEQUENCE [LARGE SCALE GENOMIC DNA]</scope>
    <source>
        <strain evidence="1 2">KX18D6</strain>
        <plasmid evidence="1 2">plas12</plasmid>
    </source>
</reference>
<evidence type="ECO:0000313" key="2">
    <source>
        <dbReference type="Proteomes" id="UP000304912"/>
    </source>
</evidence>
<dbReference type="AlphaFoldDB" id="A0A5B7YI30"/>
<protein>
    <submittedName>
        <fullName evidence="1">Uncharacterized protein</fullName>
    </submittedName>
</protein>
<keyword evidence="1" id="KW-0614">Plasmid</keyword>
<gene>
    <name evidence="1" type="ORF">FBQ74_18315</name>
</gene>
<dbReference type="Proteomes" id="UP000304912">
    <property type="component" value="Plasmid plas12"/>
</dbReference>